<feature type="region of interest" description="Disordered" evidence="9">
    <location>
        <begin position="1834"/>
        <end position="1866"/>
    </location>
</feature>
<feature type="region of interest" description="Disordered" evidence="9">
    <location>
        <begin position="457"/>
        <end position="489"/>
    </location>
</feature>
<name>A0A8H3GAJ7_9LECA</name>
<dbReference type="SUPFAM" id="SSF47323">
    <property type="entry name" value="Anticodon-binding domain of a subclass of class I aminoacyl-tRNA synthetases"/>
    <property type="match status" value="1"/>
</dbReference>
<keyword evidence="5" id="KW-0067">ATP-binding</keyword>
<dbReference type="Gene3D" id="3.40.50.620">
    <property type="entry name" value="HUPs"/>
    <property type="match status" value="2"/>
</dbReference>
<evidence type="ECO:0000259" key="10">
    <source>
        <dbReference type="Pfam" id="PF00133"/>
    </source>
</evidence>
<evidence type="ECO:0000256" key="7">
    <source>
        <dbReference type="ARBA" id="ARBA00023146"/>
    </source>
</evidence>
<evidence type="ECO:0000313" key="13">
    <source>
        <dbReference type="Proteomes" id="UP000664534"/>
    </source>
</evidence>
<dbReference type="InterPro" id="IPR014729">
    <property type="entry name" value="Rossmann-like_a/b/a_fold"/>
</dbReference>
<feature type="compositionally biased region" description="Polar residues" evidence="9">
    <location>
        <begin position="301"/>
        <end position="310"/>
    </location>
</feature>
<feature type="region of interest" description="Disordered" evidence="9">
    <location>
        <begin position="277"/>
        <end position="325"/>
    </location>
</feature>
<dbReference type="InterPro" id="IPR009080">
    <property type="entry name" value="tRNAsynth_Ia_anticodon-bd"/>
</dbReference>
<dbReference type="Pfam" id="PF00133">
    <property type="entry name" value="tRNA-synt_1"/>
    <property type="match status" value="1"/>
</dbReference>
<evidence type="ECO:0000256" key="9">
    <source>
        <dbReference type="SAM" id="MobiDB-lite"/>
    </source>
</evidence>
<dbReference type="InterPro" id="IPR001412">
    <property type="entry name" value="aa-tRNA-synth_I_CS"/>
</dbReference>
<comment type="caution">
    <text evidence="12">The sequence shown here is derived from an EMBL/GenBank/DDBJ whole genome shotgun (WGS) entry which is preliminary data.</text>
</comment>
<comment type="similarity">
    <text evidence="1">Belongs to the class-I aminoacyl-tRNA synthetase family.</text>
</comment>
<proteinExistence type="inferred from homology"/>
<feature type="compositionally biased region" description="Basic and acidic residues" evidence="9">
    <location>
        <begin position="2134"/>
        <end position="2144"/>
    </location>
</feature>
<feature type="compositionally biased region" description="Basic and acidic residues" evidence="9">
    <location>
        <begin position="472"/>
        <end position="485"/>
    </location>
</feature>
<dbReference type="PANTHER" id="PTHR42765:SF1">
    <property type="entry name" value="ISOLEUCINE--TRNA LIGASE, MITOCHONDRIAL"/>
    <property type="match status" value="1"/>
</dbReference>
<dbReference type="GO" id="GO:0002161">
    <property type="term" value="F:aminoacyl-tRNA deacylase activity"/>
    <property type="evidence" value="ECO:0007669"/>
    <property type="project" value="InterPro"/>
</dbReference>
<dbReference type="Proteomes" id="UP000664534">
    <property type="component" value="Unassembled WGS sequence"/>
</dbReference>
<dbReference type="PRINTS" id="PR00984">
    <property type="entry name" value="TRNASYNTHILE"/>
</dbReference>
<evidence type="ECO:0000259" key="11">
    <source>
        <dbReference type="Pfam" id="PF08264"/>
    </source>
</evidence>
<dbReference type="InterPro" id="IPR002301">
    <property type="entry name" value="Ile-tRNA-ligase"/>
</dbReference>
<evidence type="ECO:0000313" key="12">
    <source>
        <dbReference type="EMBL" id="CAF9937667.1"/>
    </source>
</evidence>
<gene>
    <name evidence="12" type="primary">ISM1_2</name>
    <name evidence="12" type="ORF">IMSHALPRED_000499</name>
</gene>
<dbReference type="EMBL" id="CAJPDT010000101">
    <property type="protein sequence ID" value="CAF9937667.1"/>
    <property type="molecule type" value="Genomic_DNA"/>
</dbReference>
<dbReference type="GO" id="GO:0000049">
    <property type="term" value="F:tRNA binding"/>
    <property type="evidence" value="ECO:0007669"/>
    <property type="project" value="InterPro"/>
</dbReference>
<dbReference type="OrthoDB" id="10264412at2759"/>
<dbReference type="InterPro" id="IPR033708">
    <property type="entry name" value="Anticodon_Ile_BEm"/>
</dbReference>
<dbReference type="GO" id="GO:0004822">
    <property type="term" value="F:isoleucine-tRNA ligase activity"/>
    <property type="evidence" value="ECO:0007669"/>
    <property type="project" value="UniProtKB-EC"/>
</dbReference>
<keyword evidence="6" id="KW-0648">Protein biosynthesis</keyword>
<dbReference type="SUPFAM" id="SSF52374">
    <property type="entry name" value="Nucleotidylyl transferase"/>
    <property type="match status" value="1"/>
</dbReference>
<dbReference type="Gene3D" id="3.90.740.10">
    <property type="entry name" value="Valyl/Leucyl/Isoleucyl-tRNA synthetase, editing domain"/>
    <property type="match status" value="1"/>
</dbReference>
<organism evidence="12 13">
    <name type="scientific">Imshaugia aleurites</name>
    <dbReference type="NCBI Taxonomy" id="172621"/>
    <lineage>
        <taxon>Eukaryota</taxon>
        <taxon>Fungi</taxon>
        <taxon>Dikarya</taxon>
        <taxon>Ascomycota</taxon>
        <taxon>Pezizomycotina</taxon>
        <taxon>Lecanoromycetes</taxon>
        <taxon>OSLEUM clade</taxon>
        <taxon>Lecanoromycetidae</taxon>
        <taxon>Lecanorales</taxon>
        <taxon>Lecanorineae</taxon>
        <taxon>Parmeliaceae</taxon>
        <taxon>Imshaugia</taxon>
    </lineage>
</organism>
<dbReference type="NCBIfam" id="TIGR00392">
    <property type="entry name" value="ileS"/>
    <property type="match status" value="1"/>
</dbReference>
<feature type="compositionally biased region" description="Acidic residues" evidence="9">
    <location>
        <begin position="2145"/>
        <end position="2157"/>
    </location>
</feature>
<evidence type="ECO:0000256" key="8">
    <source>
        <dbReference type="ARBA" id="ARBA00032665"/>
    </source>
</evidence>
<dbReference type="InterPro" id="IPR002300">
    <property type="entry name" value="aa-tRNA-synth_Ia"/>
</dbReference>
<dbReference type="SUPFAM" id="SSF50677">
    <property type="entry name" value="ValRS/IleRS/LeuRS editing domain"/>
    <property type="match status" value="1"/>
</dbReference>
<dbReference type="GO" id="GO:0005739">
    <property type="term" value="C:mitochondrion"/>
    <property type="evidence" value="ECO:0007669"/>
    <property type="project" value="TreeGrafter"/>
</dbReference>
<dbReference type="InterPro" id="IPR005373">
    <property type="entry name" value="PHAF1"/>
</dbReference>
<dbReference type="Gene3D" id="1.10.10.830">
    <property type="entry name" value="Ile-tRNA synthetase CP2 domain-like"/>
    <property type="match status" value="1"/>
</dbReference>
<dbReference type="CDD" id="cd07960">
    <property type="entry name" value="Anticodon_Ia_Ile_BEm"/>
    <property type="match status" value="1"/>
</dbReference>
<protein>
    <recommendedName>
        <fullName evidence="2">isoleucine--tRNA ligase</fullName>
        <ecNumber evidence="2">6.1.1.5</ecNumber>
    </recommendedName>
    <alternativeName>
        <fullName evidence="8">Isoleucyl-tRNA synthetase</fullName>
    </alternativeName>
</protein>
<dbReference type="GO" id="GO:0005524">
    <property type="term" value="F:ATP binding"/>
    <property type="evidence" value="ECO:0007669"/>
    <property type="project" value="UniProtKB-KW"/>
</dbReference>
<sequence length="2214" mass="246275">MQVHPGRGLGFLVLGASLHDVLTRLKAQVQVYPTIDVSYSPSKPLAAPVILNLPPNGIRLRFDGPDQRLRLIEVLDFTKTQLVYKNTDLVKLPETTGSETMPSSSSGPAFRHVYNRLMGPAFPGEYIPPASDSGSAQGMYILSYPGIAFTFPFQNSKWDPAKDFVSLLSSNAAAPGKSMAIFGGESWQDACRDLMTTPCSNPRSLALSSRGKEFRPREVDLVRIRGNGWVDMERGVNTPTFRIMLGRTTPQDLVAELGPPDAIYHKSERKMAVYKIQHRNRRSTKTSSGTFYANHEDMTDTDQSSLQSATDDTDAEERSNAAGNIKPDSSAECFYNYFHHGFDVLISRSTLPAPGVSSTENEGDEMVEVVEPKQLVATKILLHANVPGSYPFNRYRRSRWIIDDQYSEVDVDLNSETPFTILSDSLRQLWRNYSEDGNGEDSLQKHIVLNRELAESPGSSCELLGGWEESTDTDREGSKDNDAKDGPGYGNTKLFGFPGLLFEVLRNDSKDRPAPSFTLHDGPPYANGDLHIGHALNKILKDITCRVYIRDGRVDWVPGWDCHGLPIELKALQEQGKNPGNWIEKTDPVVIRNAARRLAAKTVEKQKRSFREWAIVADWDNAWTTMDKGFEIDQLHVFKEMVKKGLIYRSFKPVYWSPSSRTALAEAELEYREDHTSTAAFVKYPLYDCSEALRKKLNIDIKHLSAVIWTTTPWTLPANRAIAFHKDIEYEVVHSTAHGYILLAASRVDGLRKDCNEDLPTFVSIQGKELTGVTYRSPVFDSQTSPRPLLHGNFVTDASGSGLVHLAPGHGIEDHELCMKHGIMAFAPVDDEGCFIDGMEQLSGLEVLTTGNEAVLERLSALGFLIGRHGYKHKYPYDWRSKQPVIVRATAQWFANVGDIQEAALEALDSVKFIPASSKTRLQTFVKNRNDWCISRQRAWGMPIPALYNIETDEALLTETVVSHIIAVVKERGIDAWWTDSELDPAWTPPSLRGQRGATMYRRGKDTMDVWFDSGTSWTQMQRASESYARIADCYIEGTDQHRGWFQSSLLTHVAYQNGTTQIESAGGPSSLRTLPSAPFKNLITHGFVLDQDGRKMSKSVGNVVSPTEIMEGTLLPLTKNNTSGNLTEIRDGMGPDALRLWVASCDYASDVRVSQAILQAINSSLSKFRVTFKLLLGILDDFDPSMCSSFKEQASNIHRIALSQLQEVVSSVEEHYRSMEFNRAMTDINAYVNTTLSSFYFESIKDAAYCGTIDERAQAQATLYQIFTNLQQMLLPVTPLLVEEVWDYTPKRIKDHDPTPPAMRLREDSNVSIGYDMGKGTSKTDIPLLMRILAAVRNGQEAARNDKNMGGSLQSYVLLEVEQFLAEKNPALDLLRRYQKDLETLFVVSHVSIIEGANPSELQKVSWSYHTDCEIRGQMVRVHVHEPRRAKCNRCWRYKAPFDVPKEKALCQRCVQVVDDLSDQTPGLFVKTTAGCFAGRSIVIFIMQTSDEIKARLQHGAYELRCVQQLLATASDRIQTAFDEVQVCNGRADLIDPAVDALNHQIHALNEEMDRVYALRSNESDSYLRQENAQLKRDLAALHEALRLEMGQRQAQLVEFVKSNEELNQRILGLERFNTLLKTKLKEIKEQYESAIIDVISQKDTIADQAHTIKTLQSVPAFNADADAAAFSYPIGGTSPGLIPFGKTVVETNRGLTVTIESSRASSPEKASLNHDWIPQLPSDAAFPFPDLAPQSHLTDQTANNGASTEIAIRTPGRPKGRAIIKGTKEANESFERMQRTLISSPLPRLTDTINIDKNVVAPSSSASKPEIAITRRFDVDLVTPDKVRPKLNPAVEAFTPSNSSGKDSAKSPSMQASSPSKNEFKFSATATTSKNEGFILPHLRAPSKISMVKPVTNTEKLSVKDHDTVATSAQNAATKEIEPLQATSLAPRILPHLRRSTNDSEREDIQLRQVQRADKGKAKEETVGEAELLSRESTLTGMKENLKATTTPGTYVRPDPKFQAWLDSQEKSISNNASSHESASLANDTLIEIDFNHSPKAGEKKPVPLPPGFIPISIKDDTAKIETAAPIKTDRAATPTAVHDSITSRNPIAEDEETASGQEVPTKTTSDKERNAAFMAEYNRHLSSVSEKYGRDSRKGSDAIEDEVDPFEDQGAEPKYIRPKPNGTHELGALLDDECSKLVMRPRRGIGAESTGQEWKAVRKHGKVVYVL</sequence>
<keyword evidence="4" id="KW-0547">Nucleotide-binding</keyword>
<dbReference type="Gene3D" id="1.10.730.20">
    <property type="match status" value="1"/>
</dbReference>
<dbReference type="PANTHER" id="PTHR42765">
    <property type="entry name" value="SOLEUCYL-TRNA SYNTHETASE"/>
    <property type="match status" value="1"/>
</dbReference>
<feature type="compositionally biased region" description="Polar residues" evidence="9">
    <location>
        <begin position="1841"/>
        <end position="1863"/>
    </location>
</feature>
<evidence type="ECO:0000256" key="1">
    <source>
        <dbReference type="ARBA" id="ARBA00005594"/>
    </source>
</evidence>
<dbReference type="Pfam" id="PF08264">
    <property type="entry name" value="Anticodon_1"/>
    <property type="match status" value="1"/>
</dbReference>
<keyword evidence="7" id="KW-0030">Aminoacyl-tRNA synthetase</keyword>
<feature type="region of interest" description="Disordered" evidence="9">
    <location>
        <begin position="2076"/>
        <end position="2115"/>
    </location>
</feature>
<feature type="domain" description="Aminoacyl-tRNA synthetase class Ia" evidence="10">
    <location>
        <begin position="509"/>
        <end position="1155"/>
    </location>
</feature>
<dbReference type="Pfam" id="PF03676">
    <property type="entry name" value="PHAF1"/>
    <property type="match status" value="2"/>
</dbReference>
<evidence type="ECO:0000256" key="5">
    <source>
        <dbReference type="ARBA" id="ARBA00022840"/>
    </source>
</evidence>
<evidence type="ECO:0000256" key="3">
    <source>
        <dbReference type="ARBA" id="ARBA00022598"/>
    </source>
</evidence>
<feature type="compositionally biased region" description="Polar residues" evidence="9">
    <location>
        <begin position="2101"/>
        <end position="2110"/>
    </location>
</feature>
<dbReference type="InterPro" id="IPR050081">
    <property type="entry name" value="Ile-tRNA_ligase"/>
</dbReference>
<evidence type="ECO:0000256" key="6">
    <source>
        <dbReference type="ARBA" id="ARBA00022917"/>
    </source>
</evidence>
<reference evidence="12" key="1">
    <citation type="submission" date="2021-03" db="EMBL/GenBank/DDBJ databases">
        <authorList>
            <person name="Tagirdzhanova G."/>
        </authorList>
    </citation>
    <scope>NUCLEOTIDE SEQUENCE</scope>
</reference>
<accession>A0A8H3GAJ7</accession>
<keyword evidence="13" id="KW-1185">Reference proteome</keyword>
<feature type="region of interest" description="Disordered" evidence="9">
    <location>
        <begin position="2131"/>
        <end position="2169"/>
    </location>
</feature>
<feature type="domain" description="Methionyl/Valyl/Leucyl/Isoleucyl-tRNA synthetase anticodon-binding" evidence="11">
    <location>
        <begin position="1200"/>
        <end position="1354"/>
    </location>
</feature>
<dbReference type="GO" id="GO:0032543">
    <property type="term" value="P:mitochondrial translation"/>
    <property type="evidence" value="ECO:0007669"/>
    <property type="project" value="TreeGrafter"/>
</dbReference>
<dbReference type="InterPro" id="IPR013155">
    <property type="entry name" value="M/V/L/I-tRNA-synth_anticd-bd"/>
</dbReference>
<dbReference type="EC" id="6.1.1.5" evidence="2"/>
<evidence type="ECO:0000256" key="4">
    <source>
        <dbReference type="ARBA" id="ARBA00022741"/>
    </source>
</evidence>
<dbReference type="InterPro" id="IPR009008">
    <property type="entry name" value="Val/Leu/Ile-tRNA-synth_edit"/>
</dbReference>
<keyword evidence="3 12" id="KW-0436">Ligase</keyword>
<dbReference type="PROSITE" id="PS00178">
    <property type="entry name" value="AA_TRNA_LIGASE_I"/>
    <property type="match status" value="1"/>
</dbReference>
<dbReference type="GO" id="GO:0006428">
    <property type="term" value="P:isoleucyl-tRNA aminoacylation"/>
    <property type="evidence" value="ECO:0007669"/>
    <property type="project" value="InterPro"/>
</dbReference>
<evidence type="ECO:0000256" key="2">
    <source>
        <dbReference type="ARBA" id="ARBA00013165"/>
    </source>
</evidence>